<evidence type="ECO:0000256" key="1">
    <source>
        <dbReference type="SAM" id="Phobius"/>
    </source>
</evidence>
<dbReference type="OrthoDB" id="4832560at2759"/>
<dbReference type="AlphaFoldDB" id="A0A4T0VT18"/>
<organism evidence="2 3">
    <name type="scientific">Colletotrichum higginsianum</name>
    <dbReference type="NCBI Taxonomy" id="80884"/>
    <lineage>
        <taxon>Eukaryota</taxon>
        <taxon>Fungi</taxon>
        <taxon>Dikarya</taxon>
        <taxon>Ascomycota</taxon>
        <taxon>Pezizomycotina</taxon>
        <taxon>Sordariomycetes</taxon>
        <taxon>Hypocreomycetidae</taxon>
        <taxon>Glomerellales</taxon>
        <taxon>Glomerellaceae</taxon>
        <taxon>Colletotrichum</taxon>
        <taxon>Colletotrichum destructivum species complex</taxon>
    </lineage>
</organism>
<name>A0A4T0VT18_9PEZI</name>
<dbReference type="EMBL" id="MWPZ01000006">
    <property type="protein sequence ID" value="TIC95255.1"/>
    <property type="molecule type" value="Genomic_DNA"/>
</dbReference>
<feature type="transmembrane region" description="Helical" evidence="1">
    <location>
        <begin position="343"/>
        <end position="376"/>
    </location>
</feature>
<protein>
    <submittedName>
        <fullName evidence="2">Uncharacterized protein</fullName>
    </submittedName>
</protein>
<dbReference type="Proteomes" id="UP000305883">
    <property type="component" value="Unassembled WGS sequence"/>
</dbReference>
<proteinExistence type="predicted"/>
<sequence length="380" mass="43160">MFQLHPNDVERDQIAKFVFGDAFSDRWDGPASRAYFDHYCSVVCPAEPGDAVIYIGASALRSHADVVRCARILRENPLLSFNDYVGQAMSDKETTTAALKEKAHVARTVVAVTFMINCSLGDYHAVGLERNDPVWAKWEGDVRFASFVRDAFTQQLSPTEEQKGRVFDAIAHKKSLKAWKLAKRYDIKIRPTNNLLEHLAYDAGTKILKVFHQVFFLRAHLAVTKNQPLELGFEESLAIPLTRCRGTLPPRLLLETLLTLHTILYPIIDTGDEKSYASLEKAIRRHAFDEEAMLIEFVRTVPPDMVFRYWGDRLTRLHEAVRRPPPTNAVVSWFERHTSERNALTVAIVGLFLAALFGFLSFLVGLLQLVLAWVAWKHPN</sequence>
<comment type="caution">
    <text evidence="2">The sequence shown here is derived from an EMBL/GenBank/DDBJ whole genome shotgun (WGS) entry which is preliminary data.</text>
</comment>
<evidence type="ECO:0000313" key="2">
    <source>
        <dbReference type="EMBL" id="TIC95255.1"/>
    </source>
</evidence>
<gene>
    <name evidence="2" type="ORF">CH35J_008007</name>
</gene>
<reference evidence="2 3" key="1">
    <citation type="journal article" date="2019" name="Genome Biol. Evol.">
        <title>Genomic Plasticity Mediated by Transposable Elements in the Plant Pathogenic Fungus Colletotrichum higginsianum.</title>
        <authorList>
            <person name="Tsushima A."/>
            <person name="Gan P."/>
            <person name="Kumakura N."/>
            <person name="Narusaka M."/>
            <person name="Takano Y."/>
            <person name="Narusaka Y."/>
            <person name="Shirasu K."/>
        </authorList>
    </citation>
    <scope>NUCLEOTIDE SEQUENCE [LARGE SCALE GENOMIC DNA]</scope>
    <source>
        <strain evidence="2 3">MAFF305635-RFP</strain>
    </source>
</reference>
<keyword evidence="1" id="KW-0812">Transmembrane</keyword>
<accession>A0A4T0VT18</accession>
<keyword evidence="1" id="KW-1133">Transmembrane helix</keyword>
<keyword evidence="1" id="KW-0472">Membrane</keyword>
<evidence type="ECO:0000313" key="3">
    <source>
        <dbReference type="Proteomes" id="UP000305883"/>
    </source>
</evidence>